<evidence type="ECO:0000313" key="2">
    <source>
        <dbReference type="Proteomes" id="UP000007015"/>
    </source>
</evidence>
<reference evidence="1 2" key="1">
    <citation type="journal article" date="2005" name="PLoS Biol.">
        <title>The genomes of Oryza sativa: a history of duplications.</title>
        <authorList>
            <person name="Yu J."/>
            <person name="Wang J."/>
            <person name="Lin W."/>
            <person name="Li S."/>
            <person name="Li H."/>
            <person name="Zhou J."/>
            <person name="Ni P."/>
            <person name="Dong W."/>
            <person name="Hu S."/>
            <person name="Zeng C."/>
            <person name="Zhang J."/>
            <person name="Zhang Y."/>
            <person name="Li R."/>
            <person name="Xu Z."/>
            <person name="Li S."/>
            <person name="Li X."/>
            <person name="Zheng H."/>
            <person name="Cong L."/>
            <person name="Lin L."/>
            <person name="Yin J."/>
            <person name="Geng J."/>
            <person name="Li G."/>
            <person name="Shi J."/>
            <person name="Liu J."/>
            <person name="Lv H."/>
            <person name="Li J."/>
            <person name="Wang J."/>
            <person name="Deng Y."/>
            <person name="Ran L."/>
            <person name="Shi X."/>
            <person name="Wang X."/>
            <person name="Wu Q."/>
            <person name="Li C."/>
            <person name="Ren X."/>
            <person name="Wang J."/>
            <person name="Wang X."/>
            <person name="Li D."/>
            <person name="Liu D."/>
            <person name="Zhang X."/>
            <person name="Ji Z."/>
            <person name="Zhao W."/>
            <person name="Sun Y."/>
            <person name="Zhang Z."/>
            <person name="Bao J."/>
            <person name="Han Y."/>
            <person name="Dong L."/>
            <person name="Ji J."/>
            <person name="Chen P."/>
            <person name="Wu S."/>
            <person name="Liu J."/>
            <person name="Xiao Y."/>
            <person name="Bu D."/>
            <person name="Tan J."/>
            <person name="Yang L."/>
            <person name="Ye C."/>
            <person name="Zhang J."/>
            <person name="Xu J."/>
            <person name="Zhou Y."/>
            <person name="Yu Y."/>
            <person name="Zhang B."/>
            <person name="Zhuang S."/>
            <person name="Wei H."/>
            <person name="Liu B."/>
            <person name="Lei M."/>
            <person name="Yu H."/>
            <person name="Li Y."/>
            <person name="Xu H."/>
            <person name="Wei S."/>
            <person name="He X."/>
            <person name="Fang L."/>
            <person name="Zhang Z."/>
            <person name="Zhang Y."/>
            <person name="Huang X."/>
            <person name="Su Z."/>
            <person name="Tong W."/>
            <person name="Li J."/>
            <person name="Tong Z."/>
            <person name="Li S."/>
            <person name="Ye J."/>
            <person name="Wang L."/>
            <person name="Fang L."/>
            <person name="Lei T."/>
            <person name="Chen C."/>
            <person name="Chen H."/>
            <person name="Xu Z."/>
            <person name="Li H."/>
            <person name="Huang H."/>
            <person name="Zhang F."/>
            <person name="Xu H."/>
            <person name="Li N."/>
            <person name="Zhao C."/>
            <person name="Li S."/>
            <person name="Dong L."/>
            <person name="Huang Y."/>
            <person name="Li L."/>
            <person name="Xi Y."/>
            <person name="Qi Q."/>
            <person name="Li W."/>
            <person name="Zhang B."/>
            <person name="Hu W."/>
            <person name="Zhang Y."/>
            <person name="Tian X."/>
            <person name="Jiao Y."/>
            <person name="Liang X."/>
            <person name="Jin J."/>
            <person name="Gao L."/>
            <person name="Zheng W."/>
            <person name="Hao B."/>
            <person name="Liu S."/>
            <person name="Wang W."/>
            <person name="Yuan L."/>
            <person name="Cao M."/>
            <person name="McDermott J."/>
            <person name="Samudrala R."/>
            <person name="Wang J."/>
            <person name="Wong G.K."/>
            <person name="Yang H."/>
        </authorList>
    </citation>
    <scope>NUCLEOTIDE SEQUENCE [LARGE SCALE GENOMIC DNA]</scope>
    <source>
        <strain evidence="2">cv. 93-11</strain>
    </source>
</reference>
<dbReference type="PANTHER" id="PTHR31479:SF25">
    <property type="entry name" value="OS07G0527900 PROTEIN"/>
    <property type="match status" value="1"/>
</dbReference>
<dbReference type="HOGENOM" id="CLU_1771150_0_0_1"/>
<evidence type="ECO:0000313" key="1">
    <source>
        <dbReference type="EMBL" id="EEC82172.1"/>
    </source>
</evidence>
<gene>
    <name evidence="1" type="ORF">OsI_26277</name>
</gene>
<proteinExistence type="predicted"/>
<accession>B8B6W8</accession>
<sequence>MASSSDVDLADSGPVHMMAKNDCTGSSGIVIDWDKEEHRHCVAACLVKGVMERFPSIGMSAMKLSYRDMFFSALNKDKERPHLLPSALLWKNSRMDNDVENHPSKCTLLRKANRLKKRVLKAHSLEQWWKPDNELSLTKTQYNYPSA</sequence>
<dbReference type="Proteomes" id="UP000007015">
    <property type="component" value="Chromosome 7"/>
</dbReference>
<keyword evidence="2" id="KW-1185">Reference proteome</keyword>
<dbReference type="EMBL" id="CM000132">
    <property type="protein sequence ID" value="EEC82172.1"/>
    <property type="molecule type" value="Genomic_DNA"/>
</dbReference>
<dbReference type="PANTHER" id="PTHR31479">
    <property type="entry name" value="ALPHA/BETA-HYDROLASES SUPERFAMILY PROTEIN"/>
    <property type="match status" value="1"/>
</dbReference>
<name>B8B6W8_ORYSI</name>
<organism evidence="1 2">
    <name type="scientific">Oryza sativa subsp. indica</name>
    <name type="common">Rice</name>
    <dbReference type="NCBI Taxonomy" id="39946"/>
    <lineage>
        <taxon>Eukaryota</taxon>
        <taxon>Viridiplantae</taxon>
        <taxon>Streptophyta</taxon>
        <taxon>Embryophyta</taxon>
        <taxon>Tracheophyta</taxon>
        <taxon>Spermatophyta</taxon>
        <taxon>Magnoliopsida</taxon>
        <taxon>Liliopsida</taxon>
        <taxon>Poales</taxon>
        <taxon>Poaceae</taxon>
        <taxon>BOP clade</taxon>
        <taxon>Oryzoideae</taxon>
        <taxon>Oryzeae</taxon>
        <taxon>Oryzinae</taxon>
        <taxon>Oryza</taxon>
        <taxon>Oryza sativa</taxon>
    </lineage>
</organism>
<dbReference type="Gramene" id="BGIOSGA024191-TA">
    <property type="protein sequence ID" value="BGIOSGA024191-PA"/>
    <property type="gene ID" value="BGIOSGA024191"/>
</dbReference>
<protein>
    <submittedName>
        <fullName evidence="1">Uncharacterized protein</fullName>
    </submittedName>
</protein>
<dbReference type="AlphaFoldDB" id="B8B6W8"/>